<dbReference type="SMART" id="SM00852">
    <property type="entry name" value="MoCF_biosynth"/>
    <property type="match status" value="1"/>
</dbReference>
<organism evidence="2">
    <name type="scientific">Sulfurisphaera javensis</name>
    <dbReference type="NCBI Taxonomy" id="2049879"/>
    <lineage>
        <taxon>Archaea</taxon>
        <taxon>Thermoproteota</taxon>
        <taxon>Thermoprotei</taxon>
        <taxon>Sulfolobales</taxon>
        <taxon>Sulfolobaceae</taxon>
        <taxon>Sulfurisphaera</taxon>
    </lineage>
</organism>
<proteinExistence type="predicted"/>
<dbReference type="Pfam" id="PF00994">
    <property type="entry name" value="MoCF_biosynth"/>
    <property type="match status" value="1"/>
</dbReference>
<dbReference type="EMBL" id="AP031322">
    <property type="protein sequence ID" value="BFH74619.1"/>
    <property type="molecule type" value="Genomic_DNA"/>
</dbReference>
<dbReference type="AlphaFoldDB" id="A0AAT9GUZ4"/>
<name>A0AAT9GUZ4_9CREN</name>
<dbReference type="InterPro" id="IPR036425">
    <property type="entry name" value="MoaB/Mog-like_dom_sf"/>
</dbReference>
<evidence type="ECO:0000313" key="2">
    <source>
        <dbReference type="EMBL" id="BFH74619.1"/>
    </source>
</evidence>
<feature type="domain" description="MoaB/Mog" evidence="1">
    <location>
        <begin position="171"/>
        <end position="327"/>
    </location>
</feature>
<dbReference type="Gene3D" id="3.40.980.10">
    <property type="entry name" value="MoaB/Mog-like domain"/>
    <property type="match status" value="1"/>
</dbReference>
<reference evidence="2" key="1">
    <citation type="submission" date="2024-03" db="EMBL/GenBank/DDBJ databases">
        <title>Complete genome sequence of Sulfurisphaera javensis strain KD-1.</title>
        <authorList>
            <person name="Sakai H."/>
            <person name="Nur N."/>
            <person name="Suwanto A."/>
            <person name="Kurosawa N."/>
        </authorList>
    </citation>
    <scope>NUCLEOTIDE SEQUENCE</scope>
    <source>
        <strain evidence="2">KD-1</strain>
    </source>
</reference>
<dbReference type="SUPFAM" id="SSF53218">
    <property type="entry name" value="Molybdenum cofactor biosynthesis proteins"/>
    <property type="match status" value="1"/>
</dbReference>
<protein>
    <recommendedName>
        <fullName evidence="1">MoaB/Mog domain-containing protein</fullName>
    </recommendedName>
</protein>
<sequence length="336" mass="37484">MRYISTKEAVGKKLGYDTTLVTPDGATTLLPRGHIITQEDIPKLLNSGVYYVWIDEGEKEEDLMYEWEITPYIASKICGDNIEIVQGKQGITMLYSKLPGVLSLDVESIINFNLNQKVYLITKNKFDAFGRNELVGSVEVIPFSMHKNDVESIIPSKKLIDIIPFKYRKVGVVITGTEIYEGRKKDAYLPVIQDKAKKYEWEVINSEIVPDDEEMISKAILRARDNGAEGIIVTGGTSVDPTDRTFLAIKKVAKIIAYGIPMKPTTMSIIALMGNIPVFGVSAGGIYYKDYNSIDKVFTRLMAGIIPSPRDIAEIGIGGISWNFNPKMKLQTVENE</sequence>
<dbReference type="InterPro" id="IPR001453">
    <property type="entry name" value="MoaB/Mog_dom"/>
</dbReference>
<dbReference type="GeneID" id="92355520"/>
<dbReference type="RefSeq" id="WP_369610117.1">
    <property type="nucleotide sequence ID" value="NZ_AP031322.1"/>
</dbReference>
<accession>A0AAT9GUZ4</accession>
<evidence type="ECO:0000259" key="1">
    <source>
        <dbReference type="SMART" id="SM00852"/>
    </source>
</evidence>
<dbReference type="KEGG" id="sjv:SJAV_25630"/>
<gene>
    <name evidence="2" type="ORF">SJAV_25630</name>
</gene>